<gene>
    <name evidence="5" type="ORF">GC105_07880</name>
</gene>
<evidence type="ECO:0000313" key="5">
    <source>
        <dbReference type="EMBL" id="MPW25708.1"/>
    </source>
</evidence>
<dbReference type="RefSeq" id="WP_152803444.1">
    <property type="nucleotide sequence ID" value="NZ_WHNX01000010.1"/>
</dbReference>
<dbReference type="Pfam" id="PF00571">
    <property type="entry name" value="CBS"/>
    <property type="match status" value="2"/>
</dbReference>
<feature type="domain" description="CBS" evidence="4">
    <location>
        <begin position="7"/>
        <end position="62"/>
    </location>
</feature>
<dbReference type="PROSITE" id="PS51371">
    <property type="entry name" value="CBS"/>
    <property type="match status" value="2"/>
</dbReference>
<dbReference type="PANTHER" id="PTHR43080:SF2">
    <property type="entry name" value="CBS DOMAIN-CONTAINING PROTEIN"/>
    <property type="match status" value="1"/>
</dbReference>
<proteinExistence type="predicted"/>
<accession>A0A6A7K8A1</accession>
<name>A0A6A7K8A1_9FIRM</name>
<reference evidence="5 6" key="1">
    <citation type="submission" date="2019-10" db="EMBL/GenBank/DDBJ databases">
        <title>Alkalibaculum tamaniensis sp.nov., a new alkaliphilic acetogen, isolated on methoxylated aromatics from a mud volcano.</title>
        <authorList>
            <person name="Khomyakova M.A."/>
            <person name="Merkel A.Y."/>
            <person name="Bonch-Osmolovskaya E.A."/>
            <person name="Slobodkin A.I."/>
        </authorList>
    </citation>
    <scope>NUCLEOTIDE SEQUENCE [LARGE SCALE GENOMIC DNA]</scope>
    <source>
        <strain evidence="5 6">M08DMB</strain>
    </source>
</reference>
<dbReference type="SMART" id="SM00116">
    <property type="entry name" value="CBS"/>
    <property type="match status" value="2"/>
</dbReference>
<evidence type="ECO:0000256" key="3">
    <source>
        <dbReference type="SAM" id="MobiDB-lite"/>
    </source>
</evidence>
<organism evidence="5 6">
    <name type="scientific">Alkalibaculum sporogenes</name>
    <dbReference type="NCBI Taxonomy" id="2655001"/>
    <lineage>
        <taxon>Bacteria</taxon>
        <taxon>Bacillati</taxon>
        <taxon>Bacillota</taxon>
        <taxon>Clostridia</taxon>
        <taxon>Eubacteriales</taxon>
        <taxon>Eubacteriaceae</taxon>
        <taxon>Alkalibaculum</taxon>
    </lineage>
</organism>
<dbReference type="Proteomes" id="UP000440004">
    <property type="component" value="Unassembled WGS sequence"/>
</dbReference>
<dbReference type="InterPro" id="IPR000644">
    <property type="entry name" value="CBS_dom"/>
</dbReference>
<dbReference type="InterPro" id="IPR046342">
    <property type="entry name" value="CBS_dom_sf"/>
</dbReference>
<dbReference type="AlphaFoldDB" id="A0A6A7K8A1"/>
<dbReference type="InterPro" id="IPR051257">
    <property type="entry name" value="Diverse_CBS-Domain"/>
</dbReference>
<protein>
    <submittedName>
        <fullName evidence="5">CBS domain-containing protein</fullName>
    </submittedName>
</protein>
<dbReference type="PANTHER" id="PTHR43080">
    <property type="entry name" value="CBS DOMAIN-CONTAINING PROTEIN CBSX3, MITOCHONDRIAL"/>
    <property type="match status" value="1"/>
</dbReference>
<keyword evidence="6" id="KW-1185">Reference proteome</keyword>
<dbReference type="Gene3D" id="3.10.580.10">
    <property type="entry name" value="CBS-domain"/>
    <property type="match status" value="1"/>
</dbReference>
<evidence type="ECO:0000256" key="1">
    <source>
        <dbReference type="ARBA" id="ARBA00023122"/>
    </source>
</evidence>
<comment type="caution">
    <text evidence="5">The sequence shown here is derived from an EMBL/GenBank/DDBJ whole genome shotgun (WGS) entry which is preliminary data.</text>
</comment>
<evidence type="ECO:0000259" key="4">
    <source>
        <dbReference type="PROSITE" id="PS51371"/>
    </source>
</evidence>
<sequence>MKAKSIMTNKIVVVQKDDMIVDAAKKMKQTGVGTVAVEDQGKIVGIISDRDIVLRDVAENQTPGQSKCGDIMTSNVATASPESSVDEISQIMSERQVKRVPIVEQEHMVGMVSLGDLAQTKGQKREAGSALKDITSKPGLQ</sequence>
<dbReference type="SUPFAM" id="SSF54631">
    <property type="entry name" value="CBS-domain pair"/>
    <property type="match status" value="1"/>
</dbReference>
<feature type="region of interest" description="Disordered" evidence="3">
    <location>
        <begin position="117"/>
        <end position="141"/>
    </location>
</feature>
<evidence type="ECO:0000256" key="2">
    <source>
        <dbReference type="PROSITE-ProRule" id="PRU00703"/>
    </source>
</evidence>
<feature type="domain" description="CBS" evidence="4">
    <location>
        <begin position="72"/>
        <end position="127"/>
    </location>
</feature>
<dbReference type="EMBL" id="WHNX01000010">
    <property type="protein sequence ID" value="MPW25708.1"/>
    <property type="molecule type" value="Genomic_DNA"/>
</dbReference>
<keyword evidence="1 2" id="KW-0129">CBS domain</keyword>
<evidence type="ECO:0000313" key="6">
    <source>
        <dbReference type="Proteomes" id="UP000440004"/>
    </source>
</evidence>